<gene>
    <name evidence="2" type="ORF">Pla111_22740</name>
</gene>
<keyword evidence="1" id="KW-0472">Membrane</keyword>
<evidence type="ECO:0000313" key="3">
    <source>
        <dbReference type="Proteomes" id="UP000318995"/>
    </source>
</evidence>
<accession>A0A5C5VZB9</accession>
<dbReference type="OrthoDB" id="291892at2"/>
<keyword evidence="1" id="KW-0812">Transmembrane</keyword>
<keyword evidence="1" id="KW-1133">Transmembrane helix</keyword>
<sequence length="145" mass="15279">MFLLATFSSLVATWTYAANHGAAHGLPLWIGGVFVGDKVVHFLIVGLFAVLVARAIRRHGYRPATSLLAGMAIAAILATIEEATNALTPHRTCSVADLLADYAGIVTLSAVAWLSDLRDGPQGLGAWLASHRPQLYRPHAAPNGG</sequence>
<name>A0A5C5VZB9_9BACT</name>
<feature type="transmembrane region" description="Helical" evidence="1">
    <location>
        <begin position="27"/>
        <end position="52"/>
    </location>
</feature>
<evidence type="ECO:0008006" key="4">
    <source>
        <dbReference type="Google" id="ProtNLM"/>
    </source>
</evidence>
<dbReference type="Proteomes" id="UP000318995">
    <property type="component" value="Unassembled WGS sequence"/>
</dbReference>
<comment type="caution">
    <text evidence="2">The sequence shown here is derived from an EMBL/GenBank/DDBJ whole genome shotgun (WGS) entry which is preliminary data.</text>
</comment>
<dbReference type="EMBL" id="SJPH01000004">
    <property type="protein sequence ID" value="TWT43323.1"/>
    <property type="molecule type" value="Genomic_DNA"/>
</dbReference>
<reference evidence="2 3" key="1">
    <citation type="submission" date="2019-02" db="EMBL/GenBank/DDBJ databases">
        <title>Deep-cultivation of Planctomycetes and their phenomic and genomic characterization uncovers novel biology.</title>
        <authorList>
            <person name="Wiegand S."/>
            <person name="Jogler M."/>
            <person name="Boedeker C."/>
            <person name="Pinto D."/>
            <person name="Vollmers J."/>
            <person name="Rivas-Marin E."/>
            <person name="Kohn T."/>
            <person name="Peeters S.H."/>
            <person name="Heuer A."/>
            <person name="Rast P."/>
            <person name="Oberbeckmann S."/>
            <person name="Bunk B."/>
            <person name="Jeske O."/>
            <person name="Meyerdierks A."/>
            <person name="Storesund J.E."/>
            <person name="Kallscheuer N."/>
            <person name="Luecker S."/>
            <person name="Lage O.M."/>
            <person name="Pohl T."/>
            <person name="Merkel B.J."/>
            <person name="Hornburger P."/>
            <person name="Mueller R.-W."/>
            <person name="Bruemmer F."/>
            <person name="Labrenz M."/>
            <person name="Spormann A.M."/>
            <person name="Op Den Camp H."/>
            <person name="Overmann J."/>
            <person name="Amann R."/>
            <person name="Jetten M.S.M."/>
            <person name="Mascher T."/>
            <person name="Medema M.H."/>
            <person name="Devos D.P."/>
            <person name="Kaster A.-K."/>
            <person name="Ovreas L."/>
            <person name="Rohde M."/>
            <person name="Galperin M.Y."/>
            <person name="Jogler C."/>
        </authorList>
    </citation>
    <scope>NUCLEOTIDE SEQUENCE [LARGE SCALE GENOMIC DNA]</scope>
    <source>
        <strain evidence="2 3">Pla111</strain>
    </source>
</reference>
<protein>
    <recommendedName>
        <fullName evidence="4">VanZ like family protein</fullName>
    </recommendedName>
</protein>
<organism evidence="2 3">
    <name type="scientific">Botrimarina hoheduenensis</name>
    <dbReference type="NCBI Taxonomy" id="2528000"/>
    <lineage>
        <taxon>Bacteria</taxon>
        <taxon>Pseudomonadati</taxon>
        <taxon>Planctomycetota</taxon>
        <taxon>Planctomycetia</taxon>
        <taxon>Pirellulales</taxon>
        <taxon>Lacipirellulaceae</taxon>
        <taxon>Botrimarina</taxon>
    </lineage>
</organism>
<dbReference type="AlphaFoldDB" id="A0A5C5VZB9"/>
<dbReference type="NCBIfam" id="NF037970">
    <property type="entry name" value="vanZ_1"/>
    <property type="match status" value="1"/>
</dbReference>
<dbReference type="RefSeq" id="WP_146574348.1">
    <property type="nucleotide sequence ID" value="NZ_SJPH01000004.1"/>
</dbReference>
<proteinExistence type="predicted"/>
<keyword evidence="3" id="KW-1185">Reference proteome</keyword>
<evidence type="ECO:0000313" key="2">
    <source>
        <dbReference type="EMBL" id="TWT43323.1"/>
    </source>
</evidence>
<evidence type="ECO:0000256" key="1">
    <source>
        <dbReference type="SAM" id="Phobius"/>
    </source>
</evidence>